<dbReference type="PROSITE" id="PS50113">
    <property type="entry name" value="PAC"/>
    <property type="match status" value="1"/>
</dbReference>
<evidence type="ECO:0000313" key="8">
    <source>
        <dbReference type="Proteomes" id="UP000198480"/>
    </source>
</evidence>
<name>A0A239CFP9_9BACT</name>
<dbReference type="Pfam" id="PF13426">
    <property type="entry name" value="PAS_9"/>
    <property type="match status" value="2"/>
</dbReference>
<evidence type="ECO:0000259" key="6">
    <source>
        <dbReference type="PROSITE" id="PS50113"/>
    </source>
</evidence>
<dbReference type="InterPro" id="IPR036097">
    <property type="entry name" value="HisK_dim/P_sf"/>
</dbReference>
<evidence type="ECO:0000256" key="2">
    <source>
        <dbReference type="ARBA" id="ARBA00012438"/>
    </source>
</evidence>
<organism evidence="7 8">
    <name type="scientific">Belliella buryatensis</name>
    <dbReference type="NCBI Taxonomy" id="1500549"/>
    <lineage>
        <taxon>Bacteria</taxon>
        <taxon>Pseudomonadati</taxon>
        <taxon>Bacteroidota</taxon>
        <taxon>Cytophagia</taxon>
        <taxon>Cytophagales</taxon>
        <taxon>Cyclobacteriaceae</taxon>
        <taxon>Belliella</taxon>
    </lineage>
</organism>
<dbReference type="Proteomes" id="UP000198480">
    <property type="component" value="Unassembled WGS sequence"/>
</dbReference>
<sequence length="468" mass="53515">MSIKDKNISDENNHPLPDWIFNSGLFYVVITDMEGKYLYVNDFFIKKFQSVDTDITNKYFTETVIAEDIESAIEAATKCIQNPSQSFEVDLRKPIGLGQQTFHSRWVFSSLSNQQDIPIGIFSVGYEISSISETVNYKIFQKINIFKILKNSSDGCFHLSKNLELKGINKSASKFLGIPSDNAENVFNERIKQKVNTPCIDAILSSINSDNATLFQDNIEKLDLYYSGIAIPDNQGVSVILRDNTREQKSKIRLQESENKLKAILDSTSDCIILINQDFNIIAFNKVAFDLCHGIHQNKLVIGNDFRDFISEAIKEDFYKSFTIAINGSISKFEQKLTHEDGTTTWLEFVFYPVYDSNQQMIGVSKVVKDITESKNYLAKIQAQYEKLKEIAWVQSHEVRSPLANIMGLIDMLKNERLNLEEEEIESLFNSLLCESEKLDLKIRKITKSTEEHIGQGSQRESDKLTNW</sequence>
<protein>
    <recommendedName>
        <fullName evidence="2">histidine kinase</fullName>
        <ecNumber evidence="2">2.7.13.3</ecNumber>
    </recommendedName>
</protein>
<dbReference type="SUPFAM" id="SSF55785">
    <property type="entry name" value="PYP-like sensor domain (PAS domain)"/>
    <property type="match status" value="2"/>
</dbReference>
<dbReference type="InterPro" id="IPR000700">
    <property type="entry name" value="PAS-assoc_C"/>
</dbReference>
<evidence type="ECO:0000256" key="5">
    <source>
        <dbReference type="ARBA" id="ARBA00022777"/>
    </source>
</evidence>
<feature type="domain" description="PAC" evidence="6">
    <location>
        <begin position="331"/>
        <end position="383"/>
    </location>
</feature>
<dbReference type="RefSeq" id="WP_089239054.1">
    <property type="nucleotide sequence ID" value="NZ_FZOK01000005.1"/>
</dbReference>
<dbReference type="InterPro" id="IPR000014">
    <property type="entry name" value="PAS"/>
</dbReference>
<dbReference type="InterPro" id="IPR035965">
    <property type="entry name" value="PAS-like_dom_sf"/>
</dbReference>
<dbReference type="GO" id="GO:0000155">
    <property type="term" value="F:phosphorelay sensor kinase activity"/>
    <property type="evidence" value="ECO:0007669"/>
    <property type="project" value="InterPro"/>
</dbReference>
<dbReference type="NCBIfam" id="TIGR00229">
    <property type="entry name" value="sensory_box"/>
    <property type="match status" value="1"/>
</dbReference>
<dbReference type="SUPFAM" id="SSF47384">
    <property type="entry name" value="Homodimeric domain of signal transducing histidine kinase"/>
    <property type="match status" value="1"/>
</dbReference>
<dbReference type="Gene3D" id="1.10.287.130">
    <property type="match status" value="1"/>
</dbReference>
<reference evidence="8" key="1">
    <citation type="submission" date="2017-06" db="EMBL/GenBank/DDBJ databases">
        <authorList>
            <person name="Varghese N."/>
            <person name="Submissions S."/>
        </authorList>
    </citation>
    <scope>NUCLEOTIDE SEQUENCE [LARGE SCALE GENOMIC DNA]</scope>
    <source>
        <strain evidence="8">5C</strain>
    </source>
</reference>
<dbReference type="AlphaFoldDB" id="A0A239CFP9"/>
<dbReference type="OrthoDB" id="9766459at2"/>
<dbReference type="InterPro" id="IPR052162">
    <property type="entry name" value="Sensor_kinase/Photoreceptor"/>
</dbReference>
<dbReference type="InterPro" id="IPR003661">
    <property type="entry name" value="HisK_dim/P_dom"/>
</dbReference>
<evidence type="ECO:0000256" key="1">
    <source>
        <dbReference type="ARBA" id="ARBA00000085"/>
    </source>
</evidence>
<keyword evidence="3" id="KW-0597">Phosphoprotein</keyword>
<dbReference type="SMART" id="SM00086">
    <property type="entry name" value="PAC"/>
    <property type="match status" value="1"/>
</dbReference>
<evidence type="ECO:0000256" key="3">
    <source>
        <dbReference type="ARBA" id="ARBA00022553"/>
    </source>
</evidence>
<proteinExistence type="predicted"/>
<keyword evidence="8" id="KW-1185">Reference proteome</keyword>
<dbReference type="Gene3D" id="3.30.450.20">
    <property type="entry name" value="PAS domain"/>
    <property type="match status" value="2"/>
</dbReference>
<dbReference type="EMBL" id="FZOK01000005">
    <property type="protein sequence ID" value="SNS18930.1"/>
    <property type="molecule type" value="Genomic_DNA"/>
</dbReference>
<dbReference type="PANTHER" id="PTHR43304:SF1">
    <property type="entry name" value="PAC DOMAIN-CONTAINING PROTEIN"/>
    <property type="match status" value="1"/>
</dbReference>
<comment type="catalytic activity">
    <reaction evidence="1">
        <text>ATP + protein L-histidine = ADP + protein N-phospho-L-histidine.</text>
        <dbReference type="EC" id="2.7.13.3"/>
    </reaction>
</comment>
<keyword evidence="4" id="KW-0808">Transferase</keyword>
<dbReference type="CDD" id="cd00130">
    <property type="entry name" value="PAS"/>
    <property type="match status" value="1"/>
</dbReference>
<dbReference type="InterPro" id="IPR001610">
    <property type="entry name" value="PAC"/>
</dbReference>
<dbReference type="EC" id="2.7.13.3" evidence="2"/>
<evidence type="ECO:0000313" key="7">
    <source>
        <dbReference type="EMBL" id="SNS18930.1"/>
    </source>
</evidence>
<dbReference type="CDD" id="cd00082">
    <property type="entry name" value="HisKA"/>
    <property type="match status" value="1"/>
</dbReference>
<gene>
    <name evidence="7" type="ORF">SAMN06295967_10518</name>
</gene>
<accession>A0A239CFP9</accession>
<dbReference type="PANTHER" id="PTHR43304">
    <property type="entry name" value="PHYTOCHROME-LIKE PROTEIN CPH1"/>
    <property type="match status" value="1"/>
</dbReference>
<keyword evidence="5" id="KW-0418">Kinase</keyword>
<evidence type="ECO:0000256" key="4">
    <source>
        <dbReference type="ARBA" id="ARBA00022679"/>
    </source>
</evidence>